<feature type="domain" description="Polysaccharide export protein N-terminal" evidence="16">
    <location>
        <begin position="141"/>
        <end position="233"/>
    </location>
</feature>
<dbReference type="InterPro" id="IPR003715">
    <property type="entry name" value="Poly_export_N"/>
</dbReference>
<reference evidence="18 19" key="1">
    <citation type="submission" date="2018-08" db="EMBL/GenBank/DDBJ databases">
        <title>Comparative analysis of Burkholderia isolates from Puerto Rico.</title>
        <authorList>
            <person name="Hall C."/>
            <person name="Sahl J."/>
            <person name="Wagner D."/>
        </authorList>
    </citation>
    <scope>NUCLEOTIDE SEQUENCE [LARGE SCALE GENOMIC DNA]</scope>
    <source>
        <strain evidence="18 19">Bp9001</strain>
    </source>
</reference>
<comment type="similarity">
    <text evidence="2">Belongs to the BexD/CtrA/VexA family.</text>
</comment>
<feature type="domain" description="SLBB" evidence="17">
    <location>
        <begin position="323"/>
        <end position="405"/>
    </location>
</feature>
<keyword evidence="10" id="KW-0626">Porin</keyword>
<evidence type="ECO:0000256" key="14">
    <source>
        <dbReference type="ARBA" id="ARBA00023288"/>
    </source>
</evidence>
<comment type="caution">
    <text evidence="18">The sequence shown here is derived from an EMBL/GenBank/DDBJ whole genome shotgun (WGS) entry which is preliminary data.</text>
</comment>
<evidence type="ECO:0000256" key="10">
    <source>
        <dbReference type="ARBA" id="ARBA00023114"/>
    </source>
</evidence>
<organism evidence="18 19">
    <name type="scientific">Burkholderia contaminans</name>
    <dbReference type="NCBI Taxonomy" id="488447"/>
    <lineage>
        <taxon>Bacteria</taxon>
        <taxon>Pseudomonadati</taxon>
        <taxon>Pseudomonadota</taxon>
        <taxon>Betaproteobacteria</taxon>
        <taxon>Burkholderiales</taxon>
        <taxon>Burkholderiaceae</taxon>
        <taxon>Burkholderia</taxon>
        <taxon>Burkholderia cepacia complex</taxon>
    </lineage>
</organism>
<dbReference type="GO" id="GO:0015159">
    <property type="term" value="F:polysaccharide transmembrane transporter activity"/>
    <property type="evidence" value="ECO:0007669"/>
    <property type="project" value="InterPro"/>
</dbReference>
<evidence type="ECO:0000256" key="9">
    <source>
        <dbReference type="ARBA" id="ARBA00023065"/>
    </source>
</evidence>
<evidence type="ECO:0000256" key="11">
    <source>
        <dbReference type="ARBA" id="ARBA00023136"/>
    </source>
</evidence>
<evidence type="ECO:0000259" key="16">
    <source>
        <dbReference type="Pfam" id="PF02563"/>
    </source>
</evidence>
<dbReference type="PANTHER" id="PTHR33619">
    <property type="entry name" value="POLYSACCHARIDE EXPORT PROTEIN GFCE-RELATED"/>
    <property type="match status" value="1"/>
</dbReference>
<dbReference type="GO" id="GO:0046930">
    <property type="term" value="C:pore complex"/>
    <property type="evidence" value="ECO:0007669"/>
    <property type="project" value="UniProtKB-KW"/>
</dbReference>
<evidence type="ECO:0000256" key="13">
    <source>
        <dbReference type="ARBA" id="ARBA00023237"/>
    </source>
</evidence>
<dbReference type="Gene3D" id="3.30.1950.10">
    <property type="entry name" value="wza like domain"/>
    <property type="match status" value="1"/>
</dbReference>
<accession>A0A3N8RFX0</accession>
<keyword evidence="14" id="KW-0449">Lipoprotein</keyword>
<evidence type="ECO:0000313" key="18">
    <source>
        <dbReference type="EMBL" id="RQT34792.1"/>
    </source>
</evidence>
<evidence type="ECO:0000256" key="4">
    <source>
        <dbReference type="ARBA" id="ARBA00022452"/>
    </source>
</evidence>
<keyword evidence="11" id="KW-0472">Membrane</keyword>
<dbReference type="InterPro" id="IPR049712">
    <property type="entry name" value="Poly_export"/>
</dbReference>
<evidence type="ECO:0000256" key="2">
    <source>
        <dbReference type="ARBA" id="ARBA00009450"/>
    </source>
</evidence>
<gene>
    <name evidence="18" type="ORF">DF037_05465</name>
</gene>
<evidence type="ECO:0000313" key="19">
    <source>
        <dbReference type="Proteomes" id="UP000269271"/>
    </source>
</evidence>
<keyword evidence="6" id="KW-0812">Transmembrane</keyword>
<feature type="region of interest" description="Disordered" evidence="15">
    <location>
        <begin position="1"/>
        <end position="21"/>
    </location>
</feature>
<dbReference type="EMBL" id="QTQX01000003">
    <property type="protein sequence ID" value="RQT34792.1"/>
    <property type="molecule type" value="Genomic_DNA"/>
</dbReference>
<feature type="domain" description="SLBB" evidence="17">
    <location>
        <begin position="238"/>
        <end position="316"/>
    </location>
</feature>
<protein>
    <submittedName>
        <fullName evidence="18">Sugar transporter</fullName>
    </submittedName>
</protein>
<keyword evidence="13" id="KW-0998">Cell outer membrane</keyword>
<keyword evidence="4" id="KW-1134">Transmembrane beta strand</keyword>
<keyword evidence="8" id="KW-0625">Polysaccharide transport</keyword>
<dbReference type="GO" id="GO:0006811">
    <property type="term" value="P:monoatomic ion transport"/>
    <property type="evidence" value="ECO:0007669"/>
    <property type="project" value="UniProtKB-KW"/>
</dbReference>
<proteinExistence type="inferred from homology"/>
<comment type="subcellular location">
    <subcellularLocation>
        <location evidence="1">Cell outer membrane</location>
        <topology evidence="1">Multi-pass membrane protein</topology>
    </subcellularLocation>
</comment>
<dbReference type="GO" id="GO:0009279">
    <property type="term" value="C:cell outer membrane"/>
    <property type="evidence" value="ECO:0007669"/>
    <property type="project" value="UniProtKB-SubCell"/>
</dbReference>
<keyword evidence="5 18" id="KW-0762">Sugar transport</keyword>
<keyword evidence="7" id="KW-0732">Signal</keyword>
<dbReference type="Proteomes" id="UP000269271">
    <property type="component" value="Unassembled WGS sequence"/>
</dbReference>
<evidence type="ECO:0000256" key="15">
    <source>
        <dbReference type="SAM" id="MobiDB-lite"/>
    </source>
</evidence>
<dbReference type="InterPro" id="IPR054765">
    <property type="entry name" value="SLBB_dom"/>
</dbReference>
<keyword evidence="3" id="KW-0813">Transport</keyword>
<dbReference type="PANTHER" id="PTHR33619:SF3">
    <property type="entry name" value="POLYSACCHARIDE EXPORT PROTEIN GFCE-RELATED"/>
    <property type="match status" value="1"/>
</dbReference>
<sequence length="436" mass="46791">MTREARRRNASRAGKRNAGARRVRRVTAPFRKDIMSTTTQKESIRAMWQWCTRYLSRVALAATVCTLSACAFSPGMTYRPPAERDANARVSADASGAGGLDGVQNVSSEDLIEITPAFVEQHDAAQHANVDAEIRQLFGTPKPYVIGAGDVLNIVVWDHPELNLQTTQTTGGGDGVGASSVATGYTVDASGSVQFAYAGLVHVAGLTEAQARAVLTRRLGEYVRKPQIAVRVQAYRSKRVYLDGEVRTPGLQIVNDMPMTLPEAIDRAGGFTATADRSQVSVTRGDKTVMVSLPAMLAAGINPTNILLRDGDLVRVRAANDSKVFVLGEVSRPATLTLTDGRMSLGEALGDTGGVSQYTADARQVFVVRRGPGNRPQVYHLDGRSPASFALADRFPLERRDVVFVDASSLVRWSRVVNLLIPSSAQGALTAKAISP</sequence>
<dbReference type="GO" id="GO:0015288">
    <property type="term" value="F:porin activity"/>
    <property type="evidence" value="ECO:0007669"/>
    <property type="project" value="UniProtKB-KW"/>
</dbReference>
<evidence type="ECO:0000256" key="5">
    <source>
        <dbReference type="ARBA" id="ARBA00022597"/>
    </source>
</evidence>
<dbReference type="Pfam" id="PF22461">
    <property type="entry name" value="SLBB_2"/>
    <property type="match status" value="2"/>
</dbReference>
<evidence type="ECO:0000256" key="1">
    <source>
        <dbReference type="ARBA" id="ARBA00004571"/>
    </source>
</evidence>
<evidence type="ECO:0000256" key="12">
    <source>
        <dbReference type="ARBA" id="ARBA00023139"/>
    </source>
</evidence>
<evidence type="ECO:0000256" key="6">
    <source>
        <dbReference type="ARBA" id="ARBA00022692"/>
    </source>
</evidence>
<dbReference type="Pfam" id="PF02563">
    <property type="entry name" value="Poly_export"/>
    <property type="match status" value="1"/>
</dbReference>
<name>A0A3N8RFX0_9BURK</name>
<evidence type="ECO:0000256" key="7">
    <source>
        <dbReference type="ARBA" id="ARBA00022729"/>
    </source>
</evidence>
<dbReference type="AlphaFoldDB" id="A0A3N8RFX0"/>
<evidence type="ECO:0000256" key="3">
    <source>
        <dbReference type="ARBA" id="ARBA00022448"/>
    </source>
</evidence>
<dbReference type="Gene3D" id="3.10.560.10">
    <property type="entry name" value="Outer membrane lipoprotein wza domain like"/>
    <property type="match status" value="2"/>
</dbReference>
<evidence type="ECO:0000259" key="17">
    <source>
        <dbReference type="Pfam" id="PF22461"/>
    </source>
</evidence>
<keyword evidence="12" id="KW-0564">Palmitate</keyword>
<keyword evidence="9" id="KW-0406">Ion transport</keyword>
<evidence type="ECO:0000256" key="8">
    <source>
        <dbReference type="ARBA" id="ARBA00023047"/>
    </source>
</evidence>